<proteinExistence type="predicted"/>
<evidence type="ECO:0000313" key="2">
    <source>
        <dbReference type="Proteomes" id="UP000315783"/>
    </source>
</evidence>
<sequence>MVCFLGKIYVSPQGTDQWRYHRRKHDTRAMPHFQLDTEKMVAHRKSPPPLPPLSVISAGNHCSEMLMIGNASVRCSTPDLNDGPPLHEARLGQTVNGGRIYTVDRWLKGHASRCSKPVCQIKYRLYRPPVQLLVAVTPPRLAATAPPTHGSYSLASISDTW</sequence>
<dbReference type="Proteomes" id="UP000315783">
    <property type="component" value="Unassembled WGS sequence"/>
</dbReference>
<dbReference type="AlphaFoldDB" id="A0A545V8J2"/>
<reference evidence="1 2" key="1">
    <citation type="journal article" date="2019" name="Appl. Microbiol. Biotechnol.">
        <title>Genome sequence of Isaria javanica and comparative genome analysis insights into family S53 peptidase evolution in fungal entomopathogens.</title>
        <authorList>
            <person name="Lin R."/>
            <person name="Zhang X."/>
            <person name="Xin B."/>
            <person name="Zou M."/>
            <person name="Gao Y."/>
            <person name="Qin F."/>
            <person name="Hu Q."/>
            <person name="Xie B."/>
            <person name="Cheng X."/>
        </authorList>
    </citation>
    <scope>NUCLEOTIDE SEQUENCE [LARGE SCALE GENOMIC DNA]</scope>
    <source>
        <strain evidence="1 2">IJ1G</strain>
    </source>
</reference>
<dbReference type="EMBL" id="SPUK01000004">
    <property type="protein sequence ID" value="TQV98047.1"/>
    <property type="molecule type" value="Genomic_DNA"/>
</dbReference>
<gene>
    <name evidence="1" type="ORF">IF1G_03790</name>
</gene>
<comment type="caution">
    <text evidence="1">The sequence shown here is derived from an EMBL/GenBank/DDBJ whole genome shotgun (WGS) entry which is preliminary data.</text>
</comment>
<accession>A0A545V8J2</accession>
<evidence type="ECO:0000313" key="1">
    <source>
        <dbReference type="EMBL" id="TQV98047.1"/>
    </source>
</evidence>
<keyword evidence="2" id="KW-1185">Reference proteome</keyword>
<organism evidence="1 2">
    <name type="scientific">Cordyceps javanica</name>
    <dbReference type="NCBI Taxonomy" id="43265"/>
    <lineage>
        <taxon>Eukaryota</taxon>
        <taxon>Fungi</taxon>
        <taxon>Dikarya</taxon>
        <taxon>Ascomycota</taxon>
        <taxon>Pezizomycotina</taxon>
        <taxon>Sordariomycetes</taxon>
        <taxon>Hypocreomycetidae</taxon>
        <taxon>Hypocreales</taxon>
        <taxon>Cordycipitaceae</taxon>
        <taxon>Cordyceps</taxon>
    </lineage>
</organism>
<name>A0A545V8J2_9HYPO</name>
<protein>
    <submittedName>
        <fullName evidence="1">Uncharacterized protein</fullName>
    </submittedName>
</protein>